<proteinExistence type="predicted"/>
<name>A0A848GMP1_9BACT</name>
<evidence type="ECO:0000313" key="2">
    <source>
        <dbReference type="EMBL" id="NML39696.1"/>
    </source>
</evidence>
<dbReference type="InterPro" id="IPR029058">
    <property type="entry name" value="AB_hydrolase_fold"/>
</dbReference>
<keyword evidence="3" id="KW-1185">Reference proteome</keyword>
<dbReference type="InterPro" id="IPR050228">
    <property type="entry name" value="Carboxylesterase_BioH"/>
</dbReference>
<feature type="domain" description="AB hydrolase-1" evidence="1">
    <location>
        <begin position="56"/>
        <end position="301"/>
    </location>
</feature>
<sequence length="310" mass="33772">MIGQKWTRVTQLYRTFFYIINVDQAMALLEKYTTGYVISKDGTKVGYRQTGSGPGVILVHGGMMTSKNFIKLASFLSNQFTVYIPDRRGRGLSGPFGPDYGIGPESEDLQALIHETASDKIFGLSSGAIGVLQTAIIEPALKKVVLYEPPIPVNGTDPAAWGSRYESALSRGNFGKAMFTAIKGTDDPSLFTALPSFLIAPLLNIGINAEAKKQAGDDVPLKSLIPTMHYDLILVRESPGIIDRCKEIKAEMLLMGGTRSLRYLKLALDALSTALPQAKRVEFRGLGHTAADNDNSPEKIAKELIVFFQP</sequence>
<dbReference type="InterPro" id="IPR000073">
    <property type="entry name" value="AB_hydrolase_1"/>
</dbReference>
<keyword evidence="2" id="KW-0378">Hydrolase</keyword>
<dbReference type="EMBL" id="JABBGC010000002">
    <property type="protein sequence ID" value="NML39696.1"/>
    <property type="molecule type" value="Genomic_DNA"/>
</dbReference>
<organism evidence="2 3">
    <name type="scientific">Chitinophaga fulva</name>
    <dbReference type="NCBI Taxonomy" id="2728842"/>
    <lineage>
        <taxon>Bacteria</taxon>
        <taxon>Pseudomonadati</taxon>
        <taxon>Bacteroidota</taxon>
        <taxon>Chitinophagia</taxon>
        <taxon>Chitinophagales</taxon>
        <taxon>Chitinophagaceae</taxon>
        <taxon>Chitinophaga</taxon>
    </lineage>
</organism>
<comment type="caution">
    <text evidence="2">The sequence shown here is derived from an EMBL/GenBank/DDBJ whole genome shotgun (WGS) entry which is preliminary data.</text>
</comment>
<evidence type="ECO:0000313" key="3">
    <source>
        <dbReference type="Proteomes" id="UP000583266"/>
    </source>
</evidence>
<dbReference type="Proteomes" id="UP000583266">
    <property type="component" value="Unassembled WGS sequence"/>
</dbReference>
<accession>A0A848GMP1</accession>
<dbReference type="RefSeq" id="WP_169226756.1">
    <property type="nucleotide sequence ID" value="NZ_JABBGC010000002.1"/>
</dbReference>
<dbReference type="PANTHER" id="PTHR43194">
    <property type="entry name" value="HYDROLASE ALPHA/BETA FOLD FAMILY"/>
    <property type="match status" value="1"/>
</dbReference>
<dbReference type="GO" id="GO:0016787">
    <property type="term" value="F:hydrolase activity"/>
    <property type="evidence" value="ECO:0007669"/>
    <property type="project" value="UniProtKB-KW"/>
</dbReference>
<dbReference type="SUPFAM" id="SSF53474">
    <property type="entry name" value="alpha/beta-Hydrolases"/>
    <property type="match status" value="1"/>
</dbReference>
<dbReference type="AlphaFoldDB" id="A0A848GMP1"/>
<evidence type="ECO:0000259" key="1">
    <source>
        <dbReference type="Pfam" id="PF12697"/>
    </source>
</evidence>
<gene>
    <name evidence="2" type="ORF">HHL17_21025</name>
</gene>
<dbReference type="Gene3D" id="3.40.50.1820">
    <property type="entry name" value="alpha/beta hydrolase"/>
    <property type="match status" value="1"/>
</dbReference>
<protein>
    <submittedName>
        <fullName evidence="2">Alpha/beta hydrolase</fullName>
    </submittedName>
</protein>
<dbReference type="PANTHER" id="PTHR43194:SF2">
    <property type="entry name" value="PEROXISOMAL MEMBRANE PROTEIN LPX1"/>
    <property type="match status" value="1"/>
</dbReference>
<reference evidence="2 3" key="1">
    <citation type="submission" date="2020-04" db="EMBL/GenBank/DDBJ databases">
        <title>Chitinophaga sp. G-6-1-13 sp. nov., isolated from soil.</title>
        <authorList>
            <person name="Dahal R.H."/>
            <person name="Chaudhary D.K."/>
        </authorList>
    </citation>
    <scope>NUCLEOTIDE SEQUENCE [LARGE SCALE GENOMIC DNA]</scope>
    <source>
        <strain evidence="2 3">G-6-1-13</strain>
    </source>
</reference>
<dbReference type="Pfam" id="PF12697">
    <property type="entry name" value="Abhydrolase_6"/>
    <property type="match status" value="1"/>
</dbReference>